<feature type="transmembrane region" description="Helical" evidence="6">
    <location>
        <begin position="138"/>
        <end position="158"/>
    </location>
</feature>
<dbReference type="NCBIfam" id="NF005141">
    <property type="entry name" value="PRK06590.1"/>
    <property type="match status" value="1"/>
</dbReference>
<evidence type="ECO:0000256" key="4">
    <source>
        <dbReference type="ARBA" id="ARBA00023136"/>
    </source>
</evidence>
<reference evidence="9 10" key="2">
    <citation type="submission" date="2017-05" db="EMBL/GenBank/DDBJ databases">
        <title>Genome of Chryseobacterium haifense.</title>
        <authorList>
            <person name="Newman J.D."/>
        </authorList>
    </citation>
    <scope>NUCLEOTIDE SEQUENCE [LARGE SCALE GENOMIC DNA]</scope>
    <source>
        <strain evidence="9 10">DSM 19056</strain>
    </source>
</reference>
<dbReference type="InterPro" id="IPR001750">
    <property type="entry name" value="ND/Mrp_TM"/>
</dbReference>
<evidence type="ECO:0000256" key="2">
    <source>
        <dbReference type="ARBA" id="ARBA00022692"/>
    </source>
</evidence>
<dbReference type="GO" id="GO:0015990">
    <property type="term" value="P:electron transport coupled proton transport"/>
    <property type="evidence" value="ECO:0007669"/>
    <property type="project" value="TreeGrafter"/>
</dbReference>
<dbReference type="PANTHER" id="PTHR42829:SF2">
    <property type="entry name" value="NADH-UBIQUINONE OXIDOREDUCTASE CHAIN 5"/>
    <property type="match status" value="1"/>
</dbReference>
<dbReference type="PANTHER" id="PTHR42829">
    <property type="entry name" value="NADH-UBIQUINONE OXIDOREDUCTASE CHAIN 5"/>
    <property type="match status" value="1"/>
</dbReference>
<keyword evidence="3 6" id="KW-1133">Transmembrane helix</keyword>
<feature type="domain" description="NADH:quinone oxidoreductase/Mrp antiporter transmembrane" evidence="7">
    <location>
        <begin position="135"/>
        <end position="420"/>
    </location>
</feature>
<feature type="domain" description="NADH-Ubiquinone oxidoreductase (complex I) chain 5 N-terminal" evidence="8">
    <location>
        <begin position="67"/>
        <end position="117"/>
    </location>
</feature>
<keyword evidence="2 5" id="KW-0812">Transmembrane</keyword>
<organism evidence="9 10">
    <name type="scientific">Kaistella haifensis DSM 19056</name>
    <dbReference type="NCBI Taxonomy" id="1450526"/>
    <lineage>
        <taxon>Bacteria</taxon>
        <taxon>Pseudomonadati</taxon>
        <taxon>Bacteroidota</taxon>
        <taxon>Flavobacteriia</taxon>
        <taxon>Flavobacteriales</taxon>
        <taxon>Weeksellaceae</taxon>
        <taxon>Chryseobacterium group</taxon>
        <taxon>Kaistella</taxon>
    </lineage>
</organism>
<feature type="transmembrane region" description="Helical" evidence="6">
    <location>
        <begin position="29"/>
        <end position="51"/>
    </location>
</feature>
<dbReference type="InterPro" id="IPR018393">
    <property type="entry name" value="NADHpl_OxRdtase_5_subgr"/>
</dbReference>
<feature type="transmembrane region" description="Helical" evidence="6">
    <location>
        <begin position="410"/>
        <end position="434"/>
    </location>
</feature>
<feature type="transmembrane region" description="Helical" evidence="6">
    <location>
        <begin position="6"/>
        <end position="22"/>
    </location>
</feature>
<feature type="transmembrane region" description="Helical" evidence="6">
    <location>
        <begin position="509"/>
        <end position="526"/>
    </location>
</feature>
<evidence type="ECO:0000259" key="7">
    <source>
        <dbReference type="Pfam" id="PF00361"/>
    </source>
</evidence>
<dbReference type="Pfam" id="PF00662">
    <property type="entry name" value="Proton_antipo_N"/>
    <property type="match status" value="1"/>
</dbReference>
<dbReference type="GO" id="GO:0016020">
    <property type="term" value="C:membrane"/>
    <property type="evidence" value="ECO:0007669"/>
    <property type="project" value="UniProtKB-SubCell"/>
</dbReference>
<dbReference type="GO" id="GO:0042773">
    <property type="term" value="P:ATP synthesis coupled electron transport"/>
    <property type="evidence" value="ECO:0007669"/>
    <property type="project" value="InterPro"/>
</dbReference>
<accession>A0A246B7Y7</accession>
<evidence type="ECO:0000256" key="5">
    <source>
        <dbReference type="RuleBase" id="RU000320"/>
    </source>
</evidence>
<comment type="subcellular location">
    <subcellularLocation>
        <location evidence="1">Endomembrane system</location>
        <topology evidence="1">Multi-pass membrane protein</topology>
    </subcellularLocation>
    <subcellularLocation>
        <location evidence="5">Membrane</location>
        <topology evidence="5">Multi-pass membrane protein</topology>
    </subcellularLocation>
</comment>
<evidence type="ECO:0000256" key="3">
    <source>
        <dbReference type="ARBA" id="ARBA00022989"/>
    </source>
</evidence>
<feature type="transmembrane region" description="Helical" evidence="6">
    <location>
        <begin position="455"/>
        <end position="478"/>
    </location>
</feature>
<feature type="transmembrane region" description="Helical" evidence="6">
    <location>
        <begin position="179"/>
        <end position="201"/>
    </location>
</feature>
<dbReference type="PRINTS" id="PR01435">
    <property type="entry name" value="NPOXDRDTASE5"/>
</dbReference>
<keyword evidence="4 6" id="KW-0472">Membrane</keyword>
<feature type="transmembrane region" description="Helical" evidence="6">
    <location>
        <begin position="612"/>
        <end position="630"/>
    </location>
</feature>
<gene>
    <name evidence="9" type="ORF">AP75_11055</name>
</gene>
<comment type="caution">
    <text evidence="9">The sequence shown here is derived from an EMBL/GenBank/DDBJ whole genome shotgun (WGS) entry which is preliminary data.</text>
</comment>
<feature type="transmembrane region" description="Helical" evidence="6">
    <location>
        <begin position="84"/>
        <end position="104"/>
    </location>
</feature>
<evidence type="ECO:0000256" key="1">
    <source>
        <dbReference type="ARBA" id="ARBA00004127"/>
    </source>
</evidence>
<protein>
    <submittedName>
        <fullName evidence="9">NADH-quinone oxidoreductase subunit L</fullName>
    </submittedName>
</protein>
<dbReference type="Proteomes" id="UP000197587">
    <property type="component" value="Unassembled WGS sequence"/>
</dbReference>
<feature type="transmembrane region" description="Helical" evidence="6">
    <location>
        <begin position="281"/>
        <end position="299"/>
    </location>
</feature>
<sequence>MENLVYAIVLLPLFGFLFNGLFGKSLPKIVVGSIATLVVFASFCIAVSLFLNFNADSQPVIVRAFEWFRVNGIQVNFGFQIDQLSLMMIMIITGIGSLIHLYSIGYMSHDKGFYKFFTYLNLFIFSMLLLVMGSNYLILFIGWEGVGLCSYLLIGFWYTNKEYEAAARKAFIMNRIGDLGMLIGIFMIAYQTNAVDFLSVAQNSSKFQLDSPVIIFITASLFIGAIGKSAQLPLFTWLPDAMAGPTPVSALIHAATMVTAGVYLVVRSNFLYSLAPTTMDVILFIGLLTAFVAAFIGLRQNDIKKVLAYSTVSQLGFMFVALGVGAYTTAMFHLMTHAFFKALLFLGSGSVIHAMSGEQDMRFMGGLKKKIPITHITFLIGTLAISGFPFLSGMISKDEILTNVYGKNPILWVVLFIVATMTAIYMFRAYYLTFYGEFRGSEEQKHHLHESPKTMTIPLIILAVLSILGGFINLPHFIGHGHYAKLAYWLKSIYVYDVSLPEVKFGTEMILLGLTLVMFFTVWYIVKNIYVNKKKMALPEEKYTGWERLSNKKLFLDEIYNATFVKMTEGLGIGGNMFDKGVLNRFVEFIGTGAEDSGRAAKRLQNGNVENYVLIMSLAIGIILIVNFLLQ</sequence>
<evidence type="ECO:0000256" key="6">
    <source>
        <dbReference type="SAM" id="Phobius"/>
    </source>
</evidence>
<proteinExistence type="predicted"/>
<feature type="transmembrane region" description="Helical" evidence="6">
    <location>
        <begin position="334"/>
        <end position="355"/>
    </location>
</feature>
<dbReference type="EMBL" id="JASZ02000027">
    <property type="protein sequence ID" value="OWK97489.1"/>
    <property type="molecule type" value="Genomic_DNA"/>
</dbReference>
<keyword evidence="10" id="KW-1185">Reference proteome</keyword>
<dbReference type="RefSeq" id="WP_088264708.1">
    <property type="nucleotide sequence ID" value="NZ_JASZ02000027.1"/>
</dbReference>
<dbReference type="GO" id="GO:0008137">
    <property type="term" value="F:NADH dehydrogenase (ubiquinone) activity"/>
    <property type="evidence" value="ECO:0007669"/>
    <property type="project" value="InterPro"/>
</dbReference>
<feature type="transmembrane region" description="Helical" evidence="6">
    <location>
        <begin position="306"/>
        <end position="328"/>
    </location>
</feature>
<feature type="transmembrane region" description="Helical" evidence="6">
    <location>
        <begin position="116"/>
        <end position="132"/>
    </location>
</feature>
<feature type="transmembrane region" description="Helical" evidence="6">
    <location>
        <begin position="250"/>
        <end position="275"/>
    </location>
</feature>
<feature type="transmembrane region" description="Helical" evidence="6">
    <location>
        <begin position="376"/>
        <end position="395"/>
    </location>
</feature>
<dbReference type="InterPro" id="IPR003945">
    <property type="entry name" value="NU5C-like"/>
</dbReference>
<dbReference type="GO" id="GO:0012505">
    <property type="term" value="C:endomembrane system"/>
    <property type="evidence" value="ECO:0007669"/>
    <property type="project" value="UniProtKB-SubCell"/>
</dbReference>
<dbReference type="Pfam" id="PF00361">
    <property type="entry name" value="Proton_antipo_M"/>
    <property type="match status" value="1"/>
</dbReference>
<dbReference type="NCBIfam" id="TIGR01974">
    <property type="entry name" value="NDH_I_L"/>
    <property type="match status" value="1"/>
</dbReference>
<reference evidence="9 10" key="1">
    <citation type="submission" date="2014-01" db="EMBL/GenBank/DDBJ databases">
        <authorList>
            <consortium name="Genome Consortium for Active Teaching"/>
            <person name="Sontag T.C."/>
            <person name="Newman J.D."/>
        </authorList>
    </citation>
    <scope>NUCLEOTIDE SEQUENCE [LARGE SCALE GENOMIC DNA]</scope>
    <source>
        <strain evidence="9 10">DSM 19056</strain>
    </source>
</reference>
<dbReference type="InterPro" id="IPR001516">
    <property type="entry name" value="Proton_antipo_N"/>
</dbReference>
<evidence type="ECO:0000313" key="10">
    <source>
        <dbReference type="Proteomes" id="UP000197587"/>
    </source>
</evidence>
<name>A0A246B7Y7_9FLAO</name>
<dbReference type="Gene3D" id="1.20.5.2700">
    <property type="match status" value="1"/>
</dbReference>
<feature type="transmembrane region" description="Helical" evidence="6">
    <location>
        <begin position="213"/>
        <end position="238"/>
    </location>
</feature>
<dbReference type="AlphaFoldDB" id="A0A246B7Y7"/>
<dbReference type="GO" id="GO:0003954">
    <property type="term" value="F:NADH dehydrogenase activity"/>
    <property type="evidence" value="ECO:0007669"/>
    <property type="project" value="TreeGrafter"/>
</dbReference>
<dbReference type="PRINTS" id="PR01434">
    <property type="entry name" value="NADHDHGNASE5"/>
</dbReference>
<evidence type="ECO:0000259" key="8">
    <source>
        <dbReference type="Pfam" id="PF00662"/>
    </source>
</evidence>
<evidence type="ECO:0000313" key="9">
    <source>
        <dbReference type="EMBL" id="OWK97489.1"/>
    </source>
</evidence>